<dbReference type="PANTHER" id="PTHR33608">
    <property type="entry name" value="BLL2464 PROTEIN"/>
    <property type="match status" value="1"/>
</dbReference>
<dbReference type="InterPro" id="IPR002881">
    <property type="entry name" value="DUF58"/>
</dbReference>
<organism evidence="2 3">
    <name type="scientific">Mariprofundus micogutta</name>
    <dbReference type="NCBI Taxonomy" id="1921010"/>
    <lineage>
        <taxon>Bacteria</taxon>
        <taxon>Pseudomonadati</taxon>
        <taxon>Pseudomonadota</taxon>
        <taxon>Candidatius Mariprofundia</taxon>
        <taxon>Mariprofundales</taxon>
        <taxon>Mariprofundaceae</taxon>
        <taxon>Mariprofundus</taxon>
    </lineage>
</organism>
<accession>A0A1L8CMI6</accession>
<dbReference type="RefSeq" id="WP_227819376.1">
    <property type="nucleotide sequence ID" value="NZ_BDFD01000007.1"/>
</dbReference>
<proteinExistence type="predicted"/>
<dbReference type="EMBL" id="BDFD01000007">
    <property type="protein sequence ID" value="GAV20115.1"/>
    <property type="molecule type" value="Genomic_DNA"/>
</dbReference>
<comment type="caution">
    <text evidence="2">The sequence shown here is derived from an EMBL/GenBank/DDBJ whole genome shotgun (WGS) entry which is preliminary data.</text>
</comment>
<evidence type="ECO:0000259" key="1">
    <source>
        <dbReference type="Pfam" id="PF01882"/>
    </source>
</evidence>
<dbReference type="Proteomes" id="UP000231632">
    <property type="component" value="Unassembled WGS sequence"/>
</dbReference>
<evidence type="ECO:0000313" key="2">
    <source>
        <dbReference type="EMBL" id="GAV20115.1"/>
    </source>
</evidence>
<evidence type="ECO:0000313" key="3">
    <source>
        <dbReference type="Proteomes" id="UP000231632"/>
    </source>
</evidence>
<protein>
    <recommendedName>
        <fullName evidence="1">DUF58 domain-containing protein</fullName>
    </recommendedName>
</protein>
<feature type="domain" description="DUF58" evidence="1">
    <location>
        <begin position="57"/>
        <end position="276"/>
    </location>
</feature>
<dbReference type="AlphaFoldDB" id="A0A1L8CMI6"/>
<gene>
    <name evidence="2" type="ORF">MMIC_P1077</name>
</gene>
<reference evidence="2 3" key="1">
    <citation type="journal article" date="2017" name="Arch. Microbiol.">
        <title>Mariprofundus micogutta sp. nov., a novel iron-oxidizing zetaproteobacterium isolated from a deep-sea hydrothermal field at the Bayonnaise knoll of the Izu-Ogasawara arc, and a description of Mariprofundales ord. nov. and Zetaproteobacteria classis nov.</title>
        <authorList>
            <person name="Makita H."/>
            <person name="Tanaka E."/>
            <person name="Mitsunobu S."/>
            <person name="Miyazaki M."/>
            <person name="Nunoura T."/>
            <person name="Uematsu K."/>
            <person name="Takaki Y."/>
            <person name="Nishi S."/>
            <person name="Shimamura S."/>
            <person name="Takai K."/>
        </authorList>
    </citation>
    <scope>NUCLEOTIDE SEQUENCE [LARGE SCALE GENOMIC DNA]</scope>
    <source>
        <strain evidence="2 3">ET2</strain>
    </source>
</reference>
<sequence>MKPLTMQRPNPLQPELEYLIRLQRPAATLQLREGYPRALMAGGHLSRFQGRGIEFDEVRPYQPGDDIRSMDWRVTARTGKPHTKLFREERERPALLLLDMRPAMFFATRGALKAVIAAECATLLAWSIMHHGDRVGSMLFDASAAKTSALIRPGRGKRSVMRLLGNIVNHPQWQQRTNGQGASLFSALQKASHAALTGSMLMIVSDGRGIDEACVILLRQLLKHHNIVFVLVYDQFEAEMTDVGLLQASDGYTVKQADTASRAVRNKHSERFAERRDALQRLDMLPGFFLIECATTDDPYTALQTRLGISR</sequence>
<keyword evidence="3" id="KW-1185">Reference proteome</keyword>
<name>A0A1L8CMI6_9PROT</name>
<dbReference type="Pfam" id="PF01882">
    <property type="entry name" value="DUF58"/>
    <property type="match status" value="1"/>
</dbReference>
<dbReference type="PANTHER" id="PTHR33608:SF12">
    <property type="entry name" value="DUF58 DOMAIN-CONTAINING PROTEIN"/>
    <property type="match status" value="1"/>
</dbReference>
<dbReference type="STRING" id="1921010.MMIC_P1077"/>